<dbReference type="NCBIfam" id="TIGR01930">
    <property type="entry name" value="AcCoA-C-Actrans"/>
    <property type="match status" value="1"/>
</dbReference>
<proteinExistence type="inferred from homology"/>
<dbReference type="PANTHER" id="PTHR18919:SF12">
    <property type="entry name" value="ACYLTRANSFERASE RV0859-RELATED"/>
    <property type="match status" value="1"/>
</dbReference>
<dbReference type="EC" id="2.3.1.174" evidence="3"/>
<dbReference type="EMBL" id="CABPRZ010000018">
    <property type="protein sequence ID" value="VVE38229.1"/>
    <property type="molecule type" value="Genomic_DNA"/>
</dbReference>
<sequence>MTDAFICDAIRTPFGRYGGALKDVRADDLGAVPIRALIARNPSVDWSAVEDVFYGCANQAGEDNRNVARMSALLAELPLDVPGVTLNRLCGSGMDAVGTAARAIKAGEASLLIAGGVESMTRAPFVMGKADSAFSRQSSIFDTTIGWRFVNRLMKAQYGVDSMPETAENVADDFKISRADQDLFALRSQEKAARAQADGTLAQEIAAVTIAQKKGDPLIVDRDEHPRATSLESLAKLKGVVRPDGSVTAGNASGVNDGACALLIASEAAVKQHGLTPRARILGMATAGVSPRIMGIGPAPATQKLLAQLGMTIDQFDVIELNEAFASQGLAVLRQLGVADDDARVNPNGGAIALGHPLGASGARLVTTAMYQLHRTGGRFALCTMCIGVGQGIAIAIERV</sequence>
<dbReference type="PROSITE" id="PS00737">
    <property type="entry name" value="THIOLASE_2"/>
    <property type="match status" value="1"/>
</dbReference>
<comment type="pathway">
    <text evidence="1">Aromatic compound metabolism.</text>
</comment>
<dbReference type="InterPro" id="IPR020613">
    <property type="entry name" value="Thiolase_CS"/>
</dbReference>
<evidence type="ECO:0000259" key="10">
    <source>
        <dbReference type="Pfam" id="PF02803"/>
    </source>
</evidence>
<dbReference type="InterPro" id="IPR002155">
    <property type="entry name" value="Thiolase"/>
</dbReference>
<keyword evidence="4 8" id="KW-0808">Transferase</keyword>
<dbReference type="PROSITE" id="PS00098">
    <property type="entry name" value="THIOLASE_1"/>
    <property type="match status" value="1"/>
</dbReference>
<dbReference type="GO" id="GO:0033812">
    <property type="term" value="F:3-oxoadipyl-CoA thiolase activity"/>
    <property type="evidence" value="ECO:0007669"/>
    <property type="project" value="UniProtKB-EC"/>
</dbReference>
<dbReference type="InterPro" id="IPR016039">
    <property type="entry name" value="Thiolase-like"/>
</dbReference>
<evidence type="ECO:0000259" key="9">
    <source>
        <dbReference type="Pfam" id="PF00108"/>
    </source>
</evidence>
<evidence type="ECO:0000256" key="7">
    <source>
        <dbReference type="PIRSR" id="PIRSR000429-1"/>
    </source>
</evidence>
<protein>
    <recommendedName>
        <fullName evidence="3">3-oxoadipyl-CoA thiolase</fullName>
        <ecNumber evidence="3">2.3.1.174</ecNumber>
    </recommendedName>
</protein>
<dbReference type="InterPro" id="IPR020610">
    <property type="entry name" value="Thiolase_AS"/>
</dbReference>
<dbReference type="AlphaFoldDB" id="A0A5E4XP67"/>
<keyword evidence="12" id="KW-1185">Reference proteome</keyword>
<feature type="active site" description="Proton acceptor" evidence="7">
    <location>
        <position position="356"/>
    </location>
</feature>
<evidence type="ECO:0000256" key="8">
    <source>
        <dbReference type="RuleBase" id="RU003557"/>
    </source>
</evidence>
<dbReference type="Gene3D" id="3.40.47.10">
    <property type="match status" value="1"/>
</dbReference>
<accession>A0A5E4XP67</accession>
<dbReference type="PANTHER" id="PTHR18919">
    <property type="entry name" value="ACETYL-COA C-ACYLTRANSFERASE"/>
    <property type="match status" value="1"/>
</dbReference>
<dbReference type="GO" id="GO:0019619">
    <property type="term" value="P:3,4-dihydroxybenzoate catabolic process"/>
    <property type="evidence" value="ECO:0007669"/>
    <property type="project" value="InterPro"/>
</dbReference>
<feature type="domain" description="Thiolase N-terminal" evidence="9">
    <location>
        <begin position="5"/>
        <end position="267"/>
    </location>
</feature>
<dbReference type="SUPFAM" id="SSF53901">
    <property type="entry name" value="Thiolase-like"/>
    <property type="match status" value="2"/>
</dbReference>
<evidence type="ECO:0000256" key="4">
    <source>
        <dbReference type="ARBA" id="ARBA00022679"/>
    </source>
</evidence>
<dbReference type="PROSITE" id="PS00099">
    <property type="entry name" value="THIOLASE_3"/>
    <property type="match status" value="1"/>
</dbReference>
<dbReference type="InterPro" id="IPR020617">
    <property type="entry name" value="Thiolase_C"/>
</dbReference>
<dbReference type="InterPro" id="IPR020616">
    <property type="entry name" value="Thiolase_N"/>
</dbReference>
<feature type="domain" description="Thiolase C-terminal" evidence="10">
    <location>
        <begin position="276"/>
        <end position="399"/>
    </location>
</feature>
<dbReference type="FunFam" id="3.40.47.10:FF:000010">
    <property type="entry name" value="Acetyl-CoA acetyltransferase (Thiolase)"/>
    <property type="match status" value="1"/>
</dbReference>
<dbReference type="OrthoDB" id="8951704at2"/>
<dbReference type="Pfam" id="PF00108">
    <property type="entry name" value="Thiolase_N"/>
    <property type="match status" value="1"/>
</dbReference>
<dbReference type="Proteomes" id="UP000414233">
    <property type="component" value="Unassembled WGS sequence"/>
</dbReference>
<keyword evidence="5 8" id="KW-0012">Acyltransferase</keyword>
<feature type="active site" description="Acyl-thioester intermediate" evidence="7">
    <location>
        <position position="90"/>
    </location>
</feature>
<feature type="active site" description="Proton acceptor" evidence="7">
    <location>
        <position position="386"/>
    </location>
</feature>
<dbReference type="RefSeq" id="WP_150698721.1">
    <property type="nucleotide sequence ID" value="NZ_CABPRZ010000018.1"/>
</dbReference>
<organism evidence="11 12">
    <name type="scientific">Pandoraea terrae</name>
    <dbReference type="NCBI Taxonomy" id="1537710"/>
    <lineage>
        <taxon>Bacteria</taxon>
        <taxon>Pseudomonadati</taxon>
        <taxon>Pseudomonadota</taxon>
        <taxon>Betaproteobacteria</taxon>
        <taxon>Burkholderiales</taxon>
        <taxon>Burkholderiaceae</taxon>
        <taxon>Pandoraea</taxon>
    </lineage>
</organism>
<dbReference type="InterPro" id="IPR020615">
    <property type="entry name" value="Thiolase_acyl_enz_int_AS"/>
</dbReference>
<gene>
    <name evidence="11" type="ORF">PTE30175_03921</name>
</gene>
<name>A0A5E4XP67_9BURK</name>
<evidence type="ECO:0000256" key="2">
    <source>
        <dbReference type="ARBA" id="ARBA00010982"/>
    </source>
</evidence>
<dbReference type="NCBIfam" id="TIGR02430">
    <property type="entry name" value="pcaF"/>
    <property type="match status" value="1"/>
</dbReference>
<reference evidence="11 12" key="1">
    <citation type="submission" date="2019-08" db="EMBL/GenBank/DDBJ databases">
        <authorList>
            <person name="Peeters C."/>
        </authorList>
    </citation>
    <scope>NUCLEOTIDE SEQUENCE [LARGE SCALE GENOMIC DNA]</scope>
    <source>
        <strain evidence="11 12">LMG 30175</strain>
    </source>
</reference>
<dbReference type="InterPro" id="IPR012793">
    <property type="entry name" value="PcaF"/>
</dbReference>
<comment type="similarity">
    <text evidence="2 8">Belongs to the thiolase-like superfamily. Thiolase family.</text>
</comment>
<dbReference type="CDD" id="cd00751">
    <property type="entry name" value="thiolase"/>
    <property type="match status" value="1"/>
</dbReference>
<evidence type="ECO:0000256" key="3">
    <source>
        <dbReference type="ARBA" id="ARBA00012233"/>
    </source>
</evidence>
<evidence type="ECO:0000256" key="6">
    <source>
        <dbReference type="ARBA" id="ARBA00048527"/>
    </source>
</evidence>
<dbReference type="PIRSF" id="PIRSF000429">
    <property type="entry name" value="Ac-CoA_Ac_transf"/>
    <property type="match status" value="1"/>
</dbReference>
<evidence type="ECO:0000256" key="5">
    <source>
        <dbReference type="ARBA" id="ARBA00023315"/>
    </source>
</evidence>
<evidence type="ECO:0000313" key="12">
    <source>
        <dbReference type="Proteomes" id="UP000414233"/>
    </source>
</evidence>
<evidence type="ECO:0000313" key="11">
    <source>
        <dbReference type="EMBL" id="VVE38229.1"/>
    </source>
</evidence>
<evidence type="ECO:0000256" key="1">
    <source>
        <dbReference type="ARBA" id="ARBA00005211"/>
    </source>
</evidence>
<dbReference type="Pfam" id="PF02803">
    <property type="entry name" value="Thiolase_C"/>
    <property type="match status" value="1"/>
</dbReference>
<dbReference type="NCBIfam" id="NF006551">
    <property type="entry name" value="PRK09050.1"/>
    <property type="match status" value="1"/>
</dbReference>
<comment type="catalytic activity">
    <reaction evidence="6">
        <text>succinyl-CoA + acetyl-CoA = 3-oxoadipyl-CoA + CoA</text>
        <dbReference type="Rhea" id="RHEA:19481"/>
        <dbReference type="ChEBI" id="CHEBI:57287"/>
        <dbReference type="ChEBI" id="CHEBI:57288"/>
        <dbReference type="ChEBI" id="CHEBI:57292"/>
        <dbReference type="ChEBI" id="CHEBI:57348"/>
        <dbReference type="EC" id="2.3.1.174"/>
    </reaction>
</comment>